<dbReference type="HOGENOM" id="CLU_1257150_0_0_1"/>
<dbReference type="AlphaFoldDB" id="K1S687"/>
<evidence type="ECO:0000313" key="1">
    <source>
        <dbReference type="EMBL" id="EKC42926.1"/>
    </source>
</evidence>
<proteinExistence type="predicted"/>
<name>K1S687_MAGGI</name>
<protein>
    <submittedName>
        <fullName evidence="1">Uncharacterized protein</fullName>
    </submittedName>
</protein>
<reference evidence="1" key="1">
    <citation type="journal article" date="2012" name="Nature">
        <title>The oyster genome reveals stress adaptation and complexity of shell formation.</title>
        <authorList>
            <person name="Zhang G."/>
            <person name="Fang X."/>
            <person name="Guo X."/>
            <person name="Li L."/>
            <person name="Luo R."/>
            <person name="Xu F."/>
            <person name="Yang P."/>
            <person name="Zhang L."/>
            <person name="Wang X."/>
            <person name="Qi H."/>
            <person name="Xiong Z."/>
            <person name="Que H."/>
            <person name="Xie Y."/>
            <person name="Holland P.W."/>
            <person name="Paps J."/>
            <person name="Zhu Y."/>
            <person name="Wu F."/>
            <person name="Chen Y."/>
            <person name="Wang J."/>
            <person name="Peng C."/>
            <person name="Meng J."/>
            <person name="Yang L."/>
            <person name="Liu J."/>
            <person name="Wen B."/>
            <person name="Zhang N."/>
            <person name="Huang Z."/>
            <person name="Zhu Q."/>
            <person name="Feng Y."/>
            <person name="Mount A."/>
            <person name="Hedgecock D."/>
            <person name="Xu Z."/>
            <person name="Liu Y."/>
            <person name="Domazet-Loso T."/>
            <person name="Du Y."/>
            <person name="Sun X."/>
            <person name="Zhang S."/>
            <person name="Liu B."/>
            <person name="Cheng P."/>
            <person name="Jiang X."/>
            <person name="Li J."/>
            <person name="Fan D."/>
            <person name="Wang W."/>
            <person name="Fu W."/>
            <person name="Wang T."/>
            <person name="Wang B."/>
            <person name="Zhang J."/>
            <person name="Peng Z."/>
            <person name="Li Y."/>
            <person name="Li N."/>
            <person name="Wang J."/>
            <person name="Chen M."/>
            <person name="He Y."/>
            <person name="Tan F."/>
            <person name="Song X."/>
            <person name="Zheng Q."/>
            <person name="Huang R."/>
            <person name="Yang H."/>
            <person name="Du X."/>
            <person name="Chen L."/>
            <person name="Yang M."/>
            <person name="Gaffney P.M."/>
            <person name="Wang S."/>
            <person name="Luo L."/>
            <person name="She Z."/>
            <person name="Ming Y."/>
            <person name="Huang W."/>
            <person name="Zhang S."/>
            <person name="Huang B."/>
            <person name="Zhang Y."/>
            <person name="Qu T."/>
            <person name="Ni P."/>
            <person name="Miao G."/>
            <person name="Wang J."/>
            <person name="Wang Q."/>
            <person name="Steinberg C.E."/>
            <person name="Wang H."/>
            <person name="Li N."/>
            <person name="Qian L."/>
            <person name="Zhang G."/>
            <person name="Li Y."/>
            <person name="Yang H."/>
            <person name="Liu X."/>
            <person name="Wang J."/>
            <person name="Yin Y."/>
            <person name="Wang J."/>
        </authorList>
    </citation>
    <scope>NUCLEOTIDE SEQUENCE [LARGE SCALE GENOMIC DNA]</scope>
    <source>
        <strain evidence="1">05x7-T-G4-1.051#20</strain>
    </source>
</reference>
<accession>K1S687</accession>
<organism evidence="1">
    <name type="scientific">Magallana gigas</name>
    <name type="common">Pacific oyster</name>
    <name type="synonym">Crassostrea gigas</name>
    <dbReference type="NCBI Taxonomy" id="29159"/>
    <lineage>
        <taxon>Eukaryota</taxon>
        <taxon>Metazoa</taxon>
        <taxon>Spiralia</taxon>
        <taxon>Lophotrochozoa</taxon>
        <taxon>Mollusca</taxon>
        <taxon>Bivalvia</taxon>
        <taxon>Autobranchia</taxon>
        <taxon>Pteriomorphia</taxon>
        <taxon>Ostreida</taxon>
        <taxon>Ostreoidea</taxon>
        <taxon>Ostreidae</taxon>
        <taxon>Magallana</taxon>
    </lineage>
</organism>
<sequence>MTPETYQNMNEKDIFPESFLCENHHERNVYFVKSCFVIVGRPQMADGSLNELNADFDKDGKVETKVTLSKTRAQQDGPLKGQKFSKHSSIIIEKSSITPTCVSVRLPLNGELFGYDVEIPDADFDKDGKVETKVTLSKTRAQQDGPLKGQKFSKHSSIIIEKSSITPTCVSVRLPLNGELFGYDVEIPDGHQIDPKKTVITPKNDVIEIKIVKIDYTGWT</sequence>
<dbReference type="InParanoid" id="K1S687"/>
<gene>
    <name evidence="1" type="ORF">CGI_10028902</name>
</gene>
<dbReference type="EMBL" id="JH817099">
    <property type="protein sequence ID" value="EKC42926.1"/>
    <property type="molecule type" value="Genomic_DNA"/>
</dbReference>